<dbReference type="KEGG" id="uru:DSM104443_01800"/>
<evidence type="ECO:0000256" key="1">
    <source>
        <dbReference type="SAM" id="SignalP"/>
    </source>
</evidence>
<dbReference type="Proteomes" id="UP000501534">
    <property type="component" value="Chromosome"/>
</dbReference>
<dbReference type="Gene3D" id="2.40.10.10">
    <property type="entry name" value="Trypsin-like serine proteases"/>
    <property type="match status" value="2"/>
</dbReference>
<reference evidence="2 3" key="1">
    <citation type="submission" date="2020-04" db="EMBL/GenBank/DDBJ databases">
        <title>Usitatibacter rugosus gen. nov., sp. nov. and Usitatibacter palustris sp. nov., novel members of Usitatibacteraceae fam. nov. within the order Nitrosomonadales isolated from soil.</title>
        <authorList>
            <person name="Huber K.J."/>
            <person name="Neumann-Schaal M."/>
            <person name="Geppert A."/>
            <person name="Luckner M."/>
            <person name="Wanner G."/>
            <person name="Overmann J."/>
        </authorList>
    </citation>
    <scope>NUCLEOTIDE SEQUENCE [LARGE SCALE GENOMIC DNA]</scope>
    <source>
        <strain evidence="2 3">0125_3</strain>
    </source>
</reference>
<organism evidence="2 3">
    <name type="scientific">Usitatibacter rugosus</name>
    <dbReference type="NCBI Taxonomy" id="2732067"/>
    <lineage>
        <taxon>Bacteria</taxon>
        <taxon>Pseudomonadati</taxon>
        <taxon>Pseudomonadota</taxon>
        <taxon>Betaproteobacteria</taxon>
        <taxon>Nitrosomonadales</taxon>
        <taxon>Usitatibacteraceae</taxon>
        <taxon>Usitatibacter</taxon>
    </lineage>
</organism>
<feature type="signal peptide" evidence="1">
    <location>
        <begin position="1"/>
        <end position="19"/>
    </location>
</feature>
<evidence type="ECO:0008006" key="4">
    <source>
        <dbReference type="Google" id="ProtNLM"/>
    </source>
</evidence>
<name>A0A6M4GTU2_9PROT</name>
<dbReference type="InterPro" id="IPR009003">
    <property type="entry name" value="Peptidase_S1_PA"/>
</dbReference>
<evidence type="ECO:0000313" key="3">
    <source>
        <dbReference type="Proteomes" id="UP000501534"/>
    </source>
</evidence>
<dbReference type="EMBL" id="CP053069">
    <property type="protein sequence ID" value="QJR10731.1"/>
    <property type="molecule type" value="Genomic_DNA"/>
</dbReference>
<dbReference type="SUPFAM" id="SSF50494">
    <property type="entry name" value="Trypsin-like serine proteases"/>
    <property type="match status" value="1"/>
</dbReference>
<gene>
    <name evidence="2" type="ORF">DSM104443_01800</name>
</gene>
<protein>
    <recommendedName>
        <fullName evidence="4">Trypsin-like peptidase</fullName>
    </recommendedName>
</protein>
<dbReference type="RefSeq" id="WP_171091484.1">
    <property type="nucleotide sequence ID" value="NZ_CP053069.1"/>
</dbReference>
<sequence>MKPALLALLLLLTAAQVAASVTGEAAWPQPKVQATRLKVEVTDSASTATLVLSPLPATKAAGPEDTTQKRTRIGARRDLAADLESVSGPAPGSHWERAADGGSVTRIAVASPGALALRLGIRLAAAPAGAELRFRGANATVVGPIPAQTALEATHDQGVYWSPVTEGGLQTVELWIPAGADPARVKLEAEAASHLVAQPSSRFKSSGIGAAGTCHEDVACVANSNPAVARAARAVAKMVYTENGVTYLCTGTLVNDADHASQVPYFYTAAHCVGSQAAAATVNTFWFYEANACPGKSISNYKQLPGGAKLLHANADTDVALLRLAERAPDGAWFAGWDEAALPVGSPLVAIHHPAGDLKKVAMGTTLAPTASSSGASYSTVTWLSGTTEPGSSGSGVFTLQGGEYVLRGGLRGGSASCINTGRPEDPSNRDYYSRIDLEAVSLRTILASGPAPLEDYTDMWYDPAEAGWGVSIQQHLSNKTFVTWFAYDADGLPTWLVMTDPQWTSAATLEGALYRTTGTAWDKPWDASRLTVALAGRGRIDFGYNGAATATLTVDGRAVVKSLRRQAY</sequence>
<dbReference type="PANTHER" id="PTHR36234:SF5">
    <property type="entry name" value="LYSYL ENDOPEPTIDASE"/>
    <property type="match status" value="1"/>
</dbReference>
<keyword evidence="3" id="KW-1185">Reference proteome</keyword>
<dbReference type="AlphaFoldDB" id="A0A6M4GTU2"/>
<evidence type="ECO:0000313" key="2">
    <source>
        <dbReference type="EMBL" id="QJR10731.1"/>
    </source>
</evidence>
<feature type="chain" id="PRO_5026959684" description="Trypsin-like peptidase" evidence="1">
    <location>
        <begin position="20"/>
        <end position="569"/>
    </location>
</feature>
<proteinExistence type="predicted"/>
<accession>A0A6M4GTU2</accession>
<dbReference type="Pfam" id="PF13365">
    <property type="entry name" value="Trypsin_2"/>
    <property type="match status" value="1"/>
</dbReference>
<dbReference type="PANTHER" id="PTHR36234">
    <property type="entry name" value="LYSYL ENDOPEPTIDASE"/>
    <property type="match status" value="1"/>
</dbReference>
<dbReference type="InterPro" id="IPR043504">
    <property type="entry name" value="Peptidase_S1_PA_chymotrypsin"/>
</dbReference>
<keyword evidence="1" id="KW-0732">Signal</keyword>